<name>A0AAE4CST2_9ACTN</name>
<accession>A0AAE4CST2</accession>
<keyword evidence="4" id="KW-1185">Reference proteome</keyword>
<sequence length="295" mass="29972">MATWTVEEPAKITCDEGVRRLEVSLLAGRLTVIGADGPARIEVSKVGGRALRVDLEGGVLRVRQEEVGAWFGLLSWIMQLAKRIAVDVSIAVPPSSHVALGLISGRVIASGLCERTDVDVTAGSITLMGVGGRTRVNLVSGPVEAVGVAGELIMDSVSGELILADSPATRVRGTTVSGSITCDLDGAAGSDIRLDTTSGSITARVPADSDLAIDLHATAGQVTSAFPELAAGHSVIGGSTINGRLGRGEGRLSASAIAGSIALLSRPAVTDEDDRPGDEPAAAGPTRRDPAEGSA</sequence>
<dbReference type="AlphaFoldDB" id="A0AAE4CST2"/>
<feature type="domain" description="DUF4097" evidence="2">
    <location>
        <begin position="44"/>
        <end position="226"/>
    </location>
</feature>
<dbReference type="RefSeq" id="WP_310418038.1">
    <property type="nucleotide sequence ID" value="NZ_JAVDYC010000001.1"/>
</dbReference>
<reference evidence="3 4" key="1">
    <citation type="submission" date="2023-07" db="EMBL/GenBank/DDBJ databases">
        <title>Sequencing the genomes of 1000 actinobacteria strains.</title>
        <authorList>
            <person name="Klenk H.-P."/>
        </authorList>
    </citation>
    <scope>NUCLEOTIDE SEQUENCE [LARGE SCALE GENOMIC DNA]</scope>
    <source>
        <strain evidence="3 4">DSM 44711</strain>
    </source>
</reference>
<dbReference type="Pfam" id="PF13349">
    <property type="entry name" value="DUF4097"/>
    <property type="match status" value="1"/>
</dbReference>
<evidence type="ECO:0000313" key="3">
    <source>
        <dbReference type="EMBL" id="MDR7324521.1"/>
    </source>
</evidence>
<evidence type="ECO:0000259" key="2">
    <source>
        <dbReference type="Pfam" id="PF13349"/>
    </source>
</evidence>
<proteinExistence type="predicted"/>
<feature type="compositionally biased region" description="Basic and acidic residues" evidence="1">
    <location>
        <begin position="286"/>
        <end position="295"/>
    </location>
</feature>
<dbReference type="Proteomes" id="UP001183629">
    <property type="component" value="Unassembled WGS sequence"/>
</dbReference>
<protein>
    <recommendedName>
        <fullName evidence="2">DUF4097 domain-containing protein</fullName>
    </recommendedName>
</protein>
<feature type="region of interest" description="Disordered" evidence="1">
    <location>
        <begin position="265"/>
        <end position="295"/>
    </location>
</feature>
<dbReference type="EMBL" id="JAVDYC010000001">
    <property type="protein sequence ID" value="MDR7324521.1"/>
    <property type="molecule type" value="Genomic_DNA"/>
</dbReference>
<comment type="caution">
    <text evidence="3">The sequence shown here is derived from an EMBL/GenBank/DDBJ whole genome shotgun (WGS) entry which is preliminary data.</text>
</comment>
<organism evidence="3 4">
    <name type="scientific">Catenuloplanes niger</name>
    <dbReference type="NCBI Taxonomy" id="587534"/>
    <lineage>
        <taxon>Bacteria</taxon>
        <taxon>Bacillati</taxon>
        <taxon>Actinomycetota</taxon>
        <taxon>Actinomycetes</taxon>
        <taxon>Micromonosporales</taxon>
        <taxon>Micromonosporaceae</taxon>
        <taxon>Catenuloplanes</taxon>
    </lineage>
</organism>
<dbReference type="InterPro" id="IPR025164">
    <property type="entry name" value="Toastrack_DUF4097"/>
</dbReference>
<evidence type="ECO:0000313" key="4">
    <source>
        <dbReference type="Proteomes" id="UP001183629"/>
    </source>
</evidence>
<evidence type="ECO:0000256" key="1">
    <source>
        <dbReference type="SAM" id="MobiDB-lite"/>
    </source>
</evidence>
<gene>
    <name evidence="3" type="ORF">J2S44_004771</name>
</gene>